<gene>
    <name evidence="1" type="ORF">MgSA37_02076</name>
</gene>
<name>A0A110B2I1_9SPHI</name>
<accession>A0A110B2I1</accession>
<sequence>MNLSIIDDDGFIAIVNSDNYQSFVDHNWQFDQLMAHFVDQMNAGNIVVWQTSNDGGGIWVVAIRDQPSNTLAFRQFEHFINVTNGELFLTNYSDLTMAAQFSDASIPSRHNADLNIAMEDGVYKVTVRQLFDPDNVLQYSDTETDENISFEIIITPSHEPVHQHVKSVYWYEF</sequence>
<reference evidence="1 2" key="1">
    <citation type="submission" date="2015-12" db="EMBL/GenBank/DDBJ databases">
        <title>Genome sequence of Mucilaginibacter gotjawali.</title>
        <authorList>
            <person name="Lee J.S."/>
            <person name="Lee K.C."/>
            <person name="Kim K.K."/>
            <person name="Lee B.W."/>
        </authorList>
    </citation>
    <scope>NUCLEOTIDE SEQUENCE [LARGE SCALE GENOMIC DNA]</scope>
    <source>
        <strain evidence="1 2">SA3-7</strain>
    </source>
</reference>
<proteinExistence type="predicted"/>
<dbReference type="OrthoDB" id="9156597at2"/>
<dbReference type="AlphaFoldDB" id="A0A110B2I1"/>
<evidence type="ECO:0000313" key="2">
    <source>
        <dbReference type="Proteomes" id="UP000218263"/>
    </source>
</evidence>
<protein>
    <submittedName>
        <fullName evidence="1">Uncharacterized protein</fullName>
    </submittedName>
</protein>
<evidence type="ECO:0000313" key="1">
    <source>
        <dbReference type="EMBL" id="BAU53905.1"/>
    </source>
</evidence>
<organism evidence="1 2">
    <name type="scientific">Mucilaginibacter gotjawali</name>
    <dbReference type="NCBI Taxonomy" id="1550579"/>
    <lineage>
        <taxon>Bacteria</taxon>
        <taxon>Pseudomonadati</taxon>
        <taxon>Bacteroidota</taxon>
        <taxon>Sphingobacteriia</taxon>
        <taxon>Sphingobacteriales</taxon>
        <taxon>Sphingobacteriaceae</taxon>
        <taxon>Mucilaginibacter</taxon>
    </lineage>
</organism>
<dbReference type="RefSeq" id="WP_096351647.1">
    <property type="nucleotide sequence ID" value="NZ_AP017313.1"/>
</dbReference>
<dbReference type="KEGG" id="mgot:MgSA37_02076"/>
<keyword evidence="2" id="KW-1185">Reference proteome</keyword>
<dbReference type="EMBL" id="AP017313">
    <property type="protein sequence ID" value="BAU53905.1"/>
    <property type="molecule type" value="Genomic_DNA"/>
</dbReference>
<dbReference type="Proteomes" id="UP000218263">
    <property type="component" value="Chromosome"/>
</dbReference>